<protein>
    <submittedName>
        <fullName evidence="1">Uncharacterized protein</fullName>
    </submittedName>
</protein>
<sequence length="35" mass="4215">MGDNYNARLNYQAFYTLWNDDNLAEVQEAKTYLRL</sequence>
<organism evidence="1">
    <name type="scientific">marine metagenome</name>
    <dbReference type="NCBI Taxonomy" id="408172"/>
    <lineage>
        <taxon>unclassified sequences</taxon>
        <taxon>metagenomes</taxon>
        <taxon>ecological metagenomes</taxon>
    </lineage>
</organism>
<dbReference type="EMBL" id="UINC01156359">
    <property type="protein sequence ID" value="SVD52732.1"/>
    <property type="molecule type" value="Genomic_DNA"/>
</dbReference>
<proteinExistence type="predicted"/>
<evidence type="ECO:0000313" key="1">
    <source>
        <dbReference type="EMBL" id="SVD52732.1"/>
    </source>
</evidence>
<name>A0A382W1N4_9ZZZZ</name>
<reference evidence="1" key="1">
    <citation type="submission" date="2018-05" db="EMBL/GenBank/DDBJ databases">
        <authorList>
            <person name="Lanie J.A."/>
            <person name="Ng W.-L."/>
            <person name="Kazmierczak K.M."/>
            <person name="Andrzejewski T.M."/>
            <person name="Davidsen T.M."/>
            <person name="Wayne K.J."/>
            <person name="Tettelin H."/>
            <person name="Glass J.I."/>
            <person name="Rusch D."/>
            <person name="Podicherti R."/>
            <person name="Tsui H.-C.T."/>
            <person name="Winkler M.E."/>
        </authorList>
    </citation>
    <scope>NUCLEOTIDE SEQUENCE</scope>
</reference>
<accession>A0A382W1N4</accession>
<gene>
    <name evidence="1" type="ORF">METZ01_LOCUS405586</name>
</gene>
<dbReference type="AlphaFoldDB" id="A0A382W1N4"/>